<keyword evidence="2" id="KW-0808">Transferase</keyword>
<dbReference type="PANTHER" id="PTHR42912">
    <property type="entry name" value="METHYLTRANSFERASE"/>
    <property type="match status" value="1"/>
</dbReference>
<dbReference type="Gene3D" id="3.40.50.150">
    <property type="entry name" value="Vaccinia Virus protein VP39"/>
    <property type="match status" value="1"/>
</dbReference>
<proteinExistence type="predicted"/>
<reference evidence="3" key="1">
    <citation type="journal article" date="2019" name="Int. J. Syst. Evol. Microbiol.">
        <title>The Global Catalogue of Microorganisms (GCM) 10K type strain sequencing project: providing services to taxonomists for standard genome sequencing and annotation.</title>
        <authorList>
            <consortium name="The Broad Institute Genomics Platform"/>
            <consortium name="The Broad Institute Genome Sequencing Center for Infectious Disease"/>
            <person name="Wu L."/>
            <person name="Ma J."/>
        </authorList>
    </citation>
    <scope>NUCLEOTIDE SEQUENCE [LARGE SCALE GENOMIC DNA]</scope>
    <source>
        <strain evidence="3">CGMCC 4.7152</strain>
    </source>
</reference>
<dbReference type="GO" id="GO:0032259">
    <property type="term" value="P:methylation"/>
    <property type="evidence" value="ECO:0007669"/>
    <property type="project" value="UniProtKB-KW"/>
</dbReference>
<sequence>MLEYRTLDPLRVRIETHLRHSERDDDVDAAVLTAVGHTAADAVLDVGCGTGAFLRRLATPGANLGAPPGATAKATGVDTSPAAVAALDGTPGVEVRLGDAAALPWPDGTFDVVTARHMLYHVGEPVEAIREARRVLRPGGRFAAVVNIRDAYPAIHGLIRDAVAAHGFDPGVYTVAVHGDNLPGLVAAVFGETRVERHDNALVFHEPAPLVAYAVSMLTGFGVRDDDPARPAVVAWIAAEAARWFDDGGTVRDPKGYVIVTGW</sequence>
<dbReference type="RefSeq" id="WP_380128636.1">
    <property type="nucleotide sequence ID" value="NZ_JBHSIU010000130.1"/>
</dbReference>
<protein>
    <submittedName>
        <fullName evidence="2">Class I SAM-dependent methyltransferase</fullName>
        <ecNumber evidence="2">2.1.1.-</ecNumber>
    </submittedName>
</protein>
<keyword evidence="3" id="KW-1185">Reference proteome</keyword>
<gene>
    <name evidence="2" type="ORF">ACFPIJ_60555</name>
</gene>
<organism evidence="2 3">
    <name type="scientific">Dactylosporangium cerinum</name>
    <dbReference type="NCBI Taxonomy" id="1434730"/>
    <lineage>
        <taxon>Bacteria</taxon>
        <taxon>Bacillati</taxon>
        <taxon>Actinomycetota</taxon>
        <taxon>Actinomycetes</taxon>
        <taxon>Micromonosporales</taxon>
        <taxon>Micromonosporaceae</taxon>
        <taxon>Dactylosporangium</taxon>
    </lineage>
</organism>
<dbReference type="EC" id="2.1.1.-" evidence="2"/>
<evidence type="ECO:0000313" key="2">
    <source>
        <dbReference type="EMBL" id="MFC5007994.1"/>
    </source>
</evidence>
<dbReference type="EMBL" id="JBHSIU010000130">
    <property type="protein sequence ID" value="MFC5007994.1"/>
    <property type="molecule type" value="Genomic_DNA"/>
</dbReference>
<comment type="caution">
    <text evidence="2">The sequence shown here is derived from an EMBL/GenBank/DDBJ whole genome shotgun (WGS) entry which is preliminary data.</text>
</comment>
<evidence type="ECO:0000313" key="3">
    <source>
        <dbReference type="Proteomes" id="UP001595912"/>
    </source>
</evidence>
<dbReference type="SUPFAM" id="SSF53335">
    <property type="entry name" value="S-adenosyl-L-methionine-dependent methyltransferases"/>
    <property type="match status" value="1"/>
</dbReference>
<accession>A0ABV9WIT5</accession>
<name>A0ABV9WIT5_9ACTN</name>
<dbReference type="Pfam" id="PF08241">
    <property type="entry name" value="Methyltransf_11"/>
    <property type="match status" value="1"/>
</dbReference>
<dbReference type="Proteomes" id="UP001595912">
    <property type="component" value="Unassembled WGS sequence"/>
</dbReference>
<dbReference type="InterPro" id="IPR013216">
    <property type="entry name" value="Methyltransf_11"/>
</dbReference>
<keyword evidence="2" id="KW-0489">Methyltransferase</keyword>
<dbReference type="InterPro" id="IPR050508">
    <property type="entry name" value="Methyltransf_Superfamily"/>
</dbReference>
<feature type="domain" description="Methyltransferase type 11" evidence="1">
    <location>
        <begin position="44"/>
        <end position="143"/>
    </location>
</feature>
<evidence type="ECO:0000259" key="1">
    <source>
        <dbReference type="Pfam" id="PF08241"/>
    </source>
</evidence>
<dbReference type="InterPro" id="IPR029063">
    <property type="entry name" value="SAM-dependent_MTases_sf"/>
</dbReference>
<dbReference type="GO" id="GO:0008168">
    <property type="term" value="F:methyltransferase activity"/>
    <property type="evidence" value="ECO:0007669"/>
    <property type="project" value="UniProtKB-KW"/>
</dbReference>
<dbReference type="CDD" id="cd02440">
    <property type="entry name" value="AdoMet_MTases"/>
    <property type="match status" value="1"/>
</dbReference>